<dbReference type="Proteomes" id="UP000198833">
    <property type="component" value="Unassembled WGS sequence"/>
</dbReference>
<dbReference type="OrthoDB" id="8607342at2"/>
<feature type="transmembrane region" description="Helical" evidence="2">
    <location>
        <begin position="182"/>
        <end position="202"/>
    </location>
</feature>
<feature type="transmembrane region" description="Helical" evidence="2">
    <location>
        <begin position="155"/>
        <end position="175"/>
    </location>
</feature>
<sequence length="249" mass="28906">MKIRESLQPLKQVWSDRVKGSWWKSIVIIISYLLLRIKFETMALNKGIELSGDQVVLTDLQDPMKVMYYMGQSGWYYHLSTFALLAFLFLMLYLFKFKIFDLKQIKVPLLGWTVLTFIAFFALGMVFSVAVSYFAPDYQAPMNQQAVEALVKEMSGLGVFLNIVIMTPITEEILLRGLVMKYLFPLMPIVGALVSAVVFAMLHMPANIIDFFLYFILSAGLTYVYWRTRKIEYPILYHMIQNFLGFLQF</sequence>
<dbReference type="STRING" id="89093.SAMN04488558_11310"/>
<name>A0A1H9GDK1_9LACT</name>
<keyword evidence="2" id="KW-0472">Membrane</keyword>
<reference evidence="4 5" key="1">
    <citation type="submission" date="2016-10" db="EMBL/GenBank/DDBJ databases">
        <authorList>
            <person name="de Groot N.N."/>
        </authorList>
    </citation>
    <scope>NUCLEOTIDE SEQUENCE [LARGE SCALE GENOMIC DNA]</scope>
    <source>
        <strain evidence="4 5">DSM 15695</strain>
    </source>
</reference>
<dbReference type="EMBL" id="FOEN01000013">
    <property type="protein sequence ID" value="SEQ48149.1"/>
    <property type="molecule type" value="Genomic_DNA"/>
</dbReference>
<feature type="transmembrane region" description="Helical" evidence="2">
    <location>
        <begin position="107"/>
        <end position="135"/>
    </location>
</feature>
<evidence type="ECO:0000313" key="5">
    <source>
        <dbReference type="Proteomes" id="UP000198833"/>
    </source>
</evidence>
<organism evidence="4 5">
    <name type="scientific">Ignavigranum ruoffiae</name>
    <dbReference type="NCBI Taxonomy" id="89093"/>
    <lineage>
        <taxon>Bacteria</taxon>
        <taxon>Bacillati</taxon>
        <taxon>Bacillota</taxon>
        <taxon>Bacilli</taxon>
        <taxon>Lactobacillales</taxon>
        <taxon>Aerococcaceae</taxon>
        <taxon>Ignavigranum</taxon>
    </lineage>
</organism>
<keyword evidence="5" id="KW-1185">Reference proteome</keyword>
<gene>
    <name evidence="4" type="ORF">SAMN04488558_11310</name>
</gene>
<comment type="similarity">
    <text evidence="1">Belongs to the UPF0177 family.</text>
</comment>
<dbReference type="InterPro" id="IPR052710">
    <property type="entry name" value="CAAX_protease"/>
</dbReference>
<feature type="transmembrane region" description="Helical" evidence="2">
    <location>
        <begin position="75"/>
        <end position="95"/>
    </location>
</feature>
<protein>
    <submittedName>
        <fullName evidence="4">Membrane protease YdiL, CAAX protease family</fullName>
    </submittedName>
</protein>
<evidence type="ECO:0000313" key="4">
    <source>
        <dbReference type="EMBL" id="SEQ48149.1"/>
    </source>
</evidence>
<dbReference type="AlphaFoldDB" id="A0A1H9GDK1"/>
<feature type="domain" description="CAAX prenyl protease 2/Lysostaphin resistance protein A-like" evidence="3">
    <location>
        <begin position="157"/>
        <end position="244"/>
    </location>
</feature>
<dbReference type="PANTHER" id="PTHR36435:SF1">
    <property type="entry name" value="CAAX AMINO TERMINAL PROTEASE FAMILY PROTEIN"/>
    <property type="match status" value="1"/>
</dbReference>
<keyword evidence="2" id="KW-0812">Transmembrane</keyword>
<accession>A0A1H9GDK1</accession>
<dbReference type="GO" id="GO:0006508">
    <property type="term" value="P:proteolysis"/>
    <property type="evidence" value="ECO:0007669"/>
    <property type="project" value="UniProtKB-KW"/>
</dbReference>
<dbReference type="RefSeq" id="WP_092572608.1">
    <property type="nucleotide sequence ID" value="NZ_CP096206.2"/>
</dbReference>
<dbReference type="InterPro" id="IPR003675">
    <property type="entry name" value="Rce1/LyrA-like_dom"/>
</dbReference>
<feature type="transmembrane region" description="Helical" evidence="2">
    <location>
        <begin position="21"/>
        <end position="39"/>
    </location>
</feature>
<evidence type="ECO:0000256" key="1">
    <source>
        <dbReference type="ARBA" id="ARBA00009067"/>
    </source>
</evidence>
<dbReference type="GO" id="GO:0004175">
    <property type="term" value="F:endopeptidase activity"/>
    <property type="evidence" value="ECO:0007669"/>
    <property type="project" value="UniProtKB-ARBA"/>
</dbReference>
<keyword evidence="2" id="KW-1133">Transmembrane helix</keyword>
<evidence type="ECO:0000259" key="3">
    <source>
        <dbReference type="Pfam" id="PF02517"/>
    </source>
</evidence>
<keyword evidence="4" id="KW-0645">Protease</keyword>
<proteinExistence type="inferred from homology"/>
<keyword evidence="4" id="KW-0378">Hydrolase</keyword>
<feature type="transmembrane region" description="Helical" evidence="2">
    <location>
        <begin position="208"/>
        <end position="226"/>
    </location>
</feature>
<evidence type="ECO:0000256" key="2">
    <source>
        <dbReference type="SAM" id="Phobius"/>
    </source>
</evidence>
<dbReference type="Pfam" id="PF02517">
    <property type="entry name" value="Rce1-like"/>
    <property type="match status" value="1"/>
</dbReference>
<dbReference type="PANTHER" id="PTHR36435">
    <property type="entry name" value="SLR1288 PROTEIN"/>
    <property type="match status" value="1"/>
</dbReference>
<dbReference type="GO" id="GO:0080120">
    <property type="term" value="P:CAAX-box protein maturation"/>
    <property type="evidence" value="ECO:0007669"/>
    <property type="project" value="UniProtKB-ARBA"/>
</dbReference>